<sequence>MFLWSYRCAHPFCQSLLLKDRLLSCEPSRGRFYPGTLLCPQHDLCYRFLNREYCYGVKARP</sequence>
<protein>
    <submittedName>
        <fullName evidence="1">Wsv212</fullName>
    </submittedName>
</protein>
<name>K7WX00_9VIRU</name>
<accession>K7WX00</accession>
<dbReference type="Proteomes" id="UP000277283">
    <property type="component" value="Segment"/>
</dbReference>
<dbReference type="EMBL" id="JX515788">
    <property type="protein sequence ID" value="AFX59589.1"/>
    <property type="molecule type" value="Genomic_DNA"/>
</dbReference>
<reference evidence="2" key="1">
    <citation type="submission" date="2012-08" db="EMBL/GenBank/DDBJ databases">
        <authorList>
            <person name="Choi T.-J."/>
        </authorList>
    </citation>
    <scope>NUCLEOTIDE SEQUENCE [LARGE SCALE GENOMIC DNA]</scope>
    <source>
        <strain evidence="2">K-LV1</strain>
    </source>
</reference>
<gene>
    <name evidence="1" type="ORF">wssv_02120</name>
</gene>
<evidence type="ECO:0000313" key="1">
    <source>
        <dbReference type="EMBL" id="AFX59589.1"/>
    </source>
</evidence>
<evidence type="ECO:0000313" key="2">
    <source>
        <dbReference type="Proteomes" id="UP000277283"/>
    </source>
</evidence>
<proteinExistence type="predicted"/>
<organism evidence="1 2">
    <name type="scientific">White spot syndrome virus</name>
    <dbReference type="NCBI Taxonomy" id="342409"/>
    <lineage>
        <taxon>Viruses</taxon>
        <taxon>Viruses incertae sedis</taxon>
        <taxon>Naldaviricetes</taxon>
        <taxon>Nimaviridae</taxon>
        <taxon>Whispovirus</taxon>
    </lineage>
</organism>